<feature type="transmembrane region" description="Helical" evidence="2">
    <location>
        <begin position="140"/>
        <end position="161"/>
    </location>
</feature>
<keyword evidence="5" id="KW-1185">Reference proteome</keyword>
<dbReference type="InterPro" id="IPR008984">
    <property type="entry name" value="SMAD_FHA_dom_sf"/>
</dbReference>
<sequence>MSSAETTSNATGSGQVLRIVAGLHAGASRELADREMILVGSGDDCDIVLADNGVANHHALISLVDGHFNLRALDAPLRLEGRILHPGDPVELGKVERVGLGDAALAFGHADDPAWLALAPDGGEFTHAPVRPGVPFARRLPMIAAIAVLSLASLAIFAAVMPAEEAPFDVEARLQSLAREYRVAEARVERDVHGVAVLSGTVKDVATRQRMRQQLDSERIDASLSLRTGEDMAQDVADVLRGHFPAEKTRYLGNNDVEVTGYFEDMAALEAFATSRAMRETGVRRVIPINLATPVDAAAEAAEVEEVRIVAIERGENAHVVDADGVRYAVGAELPGKGTLLAIGEHAQVLREDGSLTKLRPEPLEADDAAVAESPGEAANAEGAGSTEKDPLRQVASSANARAFAAEQARAAAQRR</sequence>
<proteinExistence type="predicted"/>
<gene>
    <name evidence="4" type="ORF">QFW77_03345</name>
</gene>
<organism evidence="4 5">
    <name type="scientific">Luteimonas endophytica</name>
    <dbReference type="NCBI Taxonomy" id="3042023"/>
    <lineage>
        <taxon>Bacteria</taxon>
        <taxon>Pseudomonadati</taxon>
        <taxon>Pseudomonadota</taxon>
        <taxon>Gammaproteobacteria</taxon>
        <taxon>Lysobacterales</taxon>
        <taxon>Lysobacteraceae</taxon>
        <taxon>Luteimonas</taxon>
    </lineage>
</organism>
<evidence type="ECO:0000313" key="5">
    <source>
        <dbReference type="Proteomes" id="UP001156940"/>
    </source>
</evidence>
<dbReference type="SUPFAM" id="SSF49879">
    <property type="entry name" value="SMAD/FHA domain"/>
    <property type="match status" value="1"/>
</dbReference>
<dbReference type="Gene3D" id="2.60.200.20">
    <property type="match status" value="1"/>
</dbReference>
<dbReference type="EMBL" id="JARXRM010000016">
    <property type="protein sequence ID" value="MDH5822030.1"/>
    <property type="molecule type" value="Genomic_DNA"/>
</dbReference>
<name>A0ABT6J5D6_9GAMM</name>
<dbReference type="RefSeq" id="WP_280572863.1">
    <property type="nucleotide sequence ID" value="NZ_JARXRM010000016.1"/>
</dbReference>
<dbReference type="Proteomes" id="UP001156940">
    <property type="component" value="Unassembled WGS sequence"/>
</dbReference>
<dbReference type="CDD" id="cd00060">
    <property type="entry name" value="FHA"/>
    <property type="match status" value="1"/>
</dbReference>
<feature type="region of interest" description="Disordered" evidence="1">
    <location>
        <begin position="364"/>
        <end position="416"/>
    </location>
</feature>
<dbReference type="InterPro" id="IPR032030">
    <property type="entry name" value="YscD_cytoplasmic_dom"/>
</dbReference>
<keyword evidence="2" id="KW-1133">Transmembrane helix</keyword>
<feature type="compositionally biased region" description="Low complexity" evidence="1">
    <location>
        <begin position="396"/>
        <end position="416"/>
    </location>
</feature>
<dbReference type="Pfam" id="PF16697">
    <property type="entry name" value="Yop-YscD_cpl"/>
    <property type="match status" value="1"/>
</dbReference>
<evidence type="ECO:0000259" key="3">
    <source>
        <dbReference type="Pfam" id="PF16697"/>
    </source>
</evidence>
<protein>
    <submittedName>
        <fullName evidence="4">FHA domain-containing protein</fullName>
    </submittedName>
</protein>
<evidence type="ECO:0000256" key="1">
    <source>
        <dbReference type="SAM" id="MobiDB-lite"/>
    </source>
</evidence>
<accession>A0ABT6J5D6</accession>
<comment type="caution">
    <text evidence="4">The sequence shown here is derived from an EMBL/GenBank/DDBJ whole genome shotgun (WGS) entry which is preliminary data.</text>
</comment>
<keyword evidence="2" id="KW-0472">Membrane</keyword>
<evidence type="ECO:0000313" key="4">
    <source>
        <dbReference type="EMBL" id="MDH5822030.1"/>
    </source>
</evidence>
<reference evidence="4 5" key="1">
    <citation type="submission" date="2023-04" db="EMBL/GenBank/DDBJ databases">
        <title>Luteimonas endophyticus RD2P54.</title>
        <authorList>
            <person name="Sun J.-Q."/>
        </authorList>
    </citation>
    <scope>NUCLEOTIDE SEQUENCE [LARGE SCALE GENOMIC DNA]</scope>
    <source>
        <strain evidence="4 5">RD2P54</strain>
    </source>
</reference>
<evidence type="ECO:0000256" key="2">
    <source>
        <dbReference type="SAM" id="Phobius"/>
    </source>
</evidence>
<feature type="domain" description="YscD cytoplasmic" evidence="3">
    <location>
        <begin position="18"/>
        <end position="107"/>
    </location>
</feature>
<keyword evidence="2" id="KW-0812">Transmembrane</keyword>